<dbReference type="PANTHER" id="PTHR44154:SF1">
    <property type="entry name" value="QUINONE OXIDOREDUCTASE"/>
    <property type="match status" value="1"/>
</dbReference>
<dbReference type="InterPro" id="IPR020843">
    <property type="entry name" value="ER"/>
</dbReference>
<dbReference type="STRING" id="1227457.C451_04711"/>
<keyword evidence="1" id="KW-0521">NADP</keyword>
<dbReference type="GO" id="GO:0044281">
    <property type="term" value="P:small molecule metabolic process"/>
    <property type="evidence" value="ECO:0007669"/>
    <property type="project" value="UniProtKB-ARBA"/>
</dbReference>
<dbReference type="GO" id="GO:0043168">
    <property type="term" value="F:anion binding"/>
    <property type="evidence" value="ECO:0007669"/>
    <property type="project" value="UniProtKB-ARBA"/>
</dbReference>
<dbReference type="OrthoDB" id="8709at2157"/>
<dbReference type="PANTHER" id="PTHR44154">
    <property type="entry name" value="QUINONE OXIDOREDUCTASE"/>
    <property type="match status" value="1"/>
</dbReference>
<comment type="caution">
    <text evidence="3">The sequence shown here is derived from an EMBL/GenBank/DDBJ whole genome shotgun (WGS) entry which is preliminary data.</text>
</comment>
<dbReference type="CDD" id="cd08253">
    <property type="entry name" value="zeta_crystallin"/>
    <property type="match status" value="1"/>
</dbReference>
<dbReference type="SUPFAM" id="SSF51735">
    <property type="entry name" value="NAD(P)-binding Rossmann-fold domains"/>
    <property type="match status" value="1"/>
</dbReference>
<dbReference type="GO" id="GO:0016616">
    <property type="term" value="F:oxidoreductase activity, acting on the CH-OH group of donors, NAD or NADP as acceptor"/>
    <property type="evidence" value="ECO:0007669"/>
    <property type="project" value="UniProtKB-ARBA"/>
</dbReference>
<organism evidence="3 4">
    <name type="scientific">Halococcus thailandensis JCM 13552</name>
    <dbReference type="NCBI Taxonomy" id="1227457"/>
    <lineage>
        <taxon>Archaea</taxon>
        <taxon>Methanobacteriati</taxon>
        <taxon>Methanobacteriota</taxon>
        <taxon>Stenosarchaea group</taxon>
        <taxon>Halobacteria</taxon>
        <taxon>Halobacteriales</taxon>
        <taxon>Halococcaceae</taxon>
        <taxon>Halococcus</taxon>
    </lineage>
</organism>
<proteinExistence type="predicted"/>
<gene>
    <name evidence="3" type="ORF">C451_04711</name>
</gene>
<evidence type="ECO:0000313" key="4">
    <source>
        <dbReference type="Proteomes" id="UP000011680"/>
    </source>
</evidence>
<dbReference type="Proteomes" id="UP000011680">
    <property type="component" value="Unassembled WGS sequence"/>
</dbReference>
<dbReference type="GO" id="GO:0030554">
    <property type="term" value="F:adenyl nucleotide binding"/>
    <property type="evidence" value="ECO:0007669"/>
    <property type="project" value="UniProtKB-ARBA"/>
</dbReference>
<feature type="domain" description="Enoyl reductase (ER)" evidence="2">
    <location>
        <begin position="10"/>
        <end position="333"/>
    </location>
</feature>
<accession>M0NFI5</accession>
<dbReference type="PATRIC" id="fig|1227457.3.peg.847"/>
<dbReference type="InterPro" id="IPR011032">
    <property type="entry name" value="GroES-like_sf"/>
</dbReference>
<evidence type="ECO:0000259" key="2">
    <source>
        <dbReference type="SMART" id="SM00829"/>
    </source>
</evidence>
<dbReference type="EMBL" id="AOMF01000101">
    <property type="protein sequence ID" value="EMA55859.1"/>
    <property type="molecule type" value="Genomic_DNA"/>
</dbReference>
<protein>
    <submittedName>
        <fullName evidence="3">Alcohol dehydrogenase GroES domain-containing protein</fullName>
    </submittedName>
</protein>
<dbReference type="InterPro" id="IPR013154">
    <property type="entry name" value="ADH-like_N"/>
</dbReference>
<dbReference type="InterPro" id="IPR036291">
    <property type="entry name" value="NAD(P)-bd_dom_sf"/>
</dbReference>
<dbReference type="Gene3D" id="3.40.50.720">
    <property type="entry name" value="NAD(P)-binding Rossmann-like Domain"/>
    <property type="match status" value="1"/>
</dbReference>
<reference evidence="3 4" key="1">
    <citation type="journal article" date="2014" name="PLoS Genet.">
        <title>Phylogenetically driven sequencing of extremely halophilic archaea reveals strategies for static and dynamic osmo-response.</title>
        <authorList>
            <person name="Becker E.A."/>
            <person name="Seitzer P.M."/>
            <person name="Tritt A."/>
            <person name="Larsen D."/>
            <person name="Krusor M."/>
            <person name="Yao A.I."/>
            <person name="Wu D."/>
            <person name="Madern D."/>
            <person name="Eisen J.A."/>
            <person name="Darling A.E."/>
            <person name="Facciotti M.T."/>
        </authorList>
    </citation>
    <scope>NUCLEOTIDE SEQUENCE [LARGE SCALE GENOMIC DNA]</scope>
    <source>
        <strain evidence="3 4">JCM 13552</strain>
    </source>
</reference>
<evidence type="ECO:0000256" key="1">
    <source>
        <dbReference type="ARBA" id="ARBA00022857"/>
    </source>
</evidence>
<dbReference type="eggNOG" id="arCOG01458">
    <property type="taxonomic scope" value="Archaea"/>
</dbReference>
<dbReference type="Pfam" id="PF13602">
    <property type="entry name" value="ADH_zinc_N_2"/>
    <property type="match status" value="1"/>
</dbReference>
<dbReference type="AlphaFoldDB" id="M0NFI5"/>
<sequence length="335" mass="35421">MRAVRQQSFGEVDVLEVEEVDVPRPAPHEVVVEVRAAGVNPTDTYYRQGAIGQGPFSELATPSLPMTLGSDFAGVVDTVGSQVQAFDTGDRVFGTGLHSGLFSQGSYAEYAAVPVELVCQLPAEVDFVTGGAVGLAGVTAWRSLFQYGELVPGEACLIHGGSGGVGHLAVQLAARTDATVVTTAGSSSACERVHEFGADTALDYHESELVAAIDEAQPDGYDVIIDHRFDDYAELDIDVAHFGAHVVNIGGSEGELSSTALARTKELTIHFMTAANLVERSELMQVAAVLKRLSRVLADGSVTVSVAREYDLTEAREAHRDIMSSGDFGKLVIIP</sequence>
<dbReference type="Gene3D" id="3.90.180.10">
    <property type="entry name" value="Medium-chain alcohol dehydrogenases, catalytic domain"/>
    <property type="match status" value="1"/>
</dbReference>
<keyword evidence="4" id="KW-1185">Reference proteome</keyword>
<dbReference type="SMART" id="SM00829">
    <property type="entry name" value="PKS_ER"/>
    <property type="match status" value="1"/>
</dbReference>
<dbReference type="InterPro" id="IPR051603">
    <property type="entry name" value="Zinc-ADH_QOR/CCCR"/>
</dbReference>
<evidence type="ECO:0000313" key="3">
    <source>
        <dbReference type="EMBL" id="EMA55859.1"/>
    </source>
</evidence>
<name>M0NFI5_9EURY</name>
<dbReference type="Pfam" id="PF08240">
    <property type="entry name" value="ADH_N"/>
    <property type="match status" value="1"/>
</dbReference>
<dbReference type="RefSeq" id="WP_007738203.1">
    <property type="nucleotide sequence ID" value="NZ_AOMF01000101.1"/>
</dbReference>
<dbReference type="SUPFAM" id="SSF50129">
    <property type="entry name" value="GroES-like"/>
    <property type="match status" value="1"/>
</dbReference>